<dbReference type="InterPro" id="IPR043682">
    <property type="entry name" value="RqcH_bacterial"/>
</dbReference>
<keyword evidence="4 5" id="KW-0648">Protein biosynthesis</keyword>
<dbReference type="InterPro" id="IPR051608">
    <property type="entry name" value="RQC_Subunit_NEMF"/>
</dbReference>
<keyword evidence="2 5" id="KW-0699">rRNA-binding</keyword>
<dbReference type="PANTHER" id="PTHR15239:SF6">
    <property type="entry name" value="RIBOSOME QUALITY CONTROL COMPLEX SUBUNIT NEMF"/>
    <property type="match status" value="1"/>
</dbReference>
<evidence type="ECO:0000313" key="7">
    <source>
        <dbReference type="EMBL" id="PMB83253.1"/>
    </source>
</evidence>
<proteinExistence type="inferred from homology"/>
<evidence type="ECO:0000313" key="8">
    <source>
        <dbReference type="Proteomes" id="UP000239920"/>
    </source>
</evidence>
<dbReference type="Pfam" id="PF05670">
    <property type="entry name" value="NFACT-R_1"/>
    <property type="match status" value="1"/>
</dbReference>
<dbReference type="PANTHER" id="PTHR15239">
    <property type="entry name" value="NUCLEAR EXPORT MEDIATOR FACTOR NEMF"/>
    <property type="match status" value="1"/>
</dbReference>
<name>A0A2J6NPL8_9LACO</name>
<sequence length="560" mass="63857">MSFDGFFTHAMVHELDQTLTTGRVARVSQPYPAELIITIRAHRHNYALLLSANPTYPRIQITTIPYSNPAVPTNFTMTLRKYLEGAILHSIEQAGNDRIIKLTFDTRDELGDSQQLILVSEIMARHSNISLINHKTGKIIDTVKHVGSDQNRVRLLLPGATFVMPPKQDKLNPYLPNQLYSDLVKQYQDPRELAHHLQQGYEGLGSDTARDLANRLLASDHLPTTYQQFIQHFDHPDPVIINGKRKSFMAFPPRDAEEDDLQHFATLSELLDNYYAQKAQQDRSKELAGQVIKVIKNELKKDRRKVNKFHQQLADADAADRYRIRGEILTTYLGKLKPGMTAITLPNFYDDNKPLKITLAPELSPSRNAQKYFTKYDKLKASVAHVNEQMKLTEDEIAYFENIQNQIDLASPADIQEIRLELQQQGYIKSKKQKSKKRRKVRLSKPEQFHTSDGTLVLVGKNNLQNDRLSFKTANKNEIWLHVKDIPGSHVVIRSTNPSEQTILEAAQLAAYFSKGRDSDNVPVDYLPVKRLHKPNGAKPGFVTFTGQKTLYVTPHKLND</sequence>
<dbReference type="Gene3D" id="2.30.310.10">
    <property type="entry name" value="ibrinogen binding protein from staphylococcus aureus domain"/>
    <property type="match status" value="1"/>
</dbReference>
<dbReference type="InterPro" id="IPR008532">
    <property type="entry name" value="NFACT_RNA-bd"/>
</dbReference>
<evidence type="ECO:0000256" key="3">
    <source>
        <dbReference type="ARBA" id="ARBA00022884"/>
    </source>
</evidence>
<dbReference type="Proteomes" id="UP000239920">
    <property type="component" value="Unassembled WGS sequence"/>
</dbReference>
<dbReference type="GO" id="GO:0072344">
    <property type="term" value="P:rescue of stalled ribosome"/>
    <property type="evidence" value="ECO:0007669"/>
    <property type="project" value="UniProtKB-UniRule"/>
</dbReference>
<dbReference type="AlphaFoldDB" id="A0A2J6NPL8"/>
<keyword evidence="3 5" id="KW-0694">RNA-binding</keyword>
<dbReference type="GO" id="GO:1990112">
    <property type="term" value="C:RQC complex"/>
    <property type="evidence" value="ECO:0007669"/>
    <property type="project" value="TreeGrafter"/>
</dbReference>
<dbReference type="EMBL" id="PNFV01000001">
    <property type="protein sequence ID" value="PMB83253.1"/>
    <property type="molecule type" value="Genomic_DNA"/>
</dbReference>
<dbReference type="HAMAP" id="MF_00844_B">
    <property type="entry name" value="RqcH_B"/>
    <property type="match status" value="1"/>
</dbReference>
<feature type="domain" description="NFACT RNA-binding" evidence="6">
    <location>
        <begin position="448"/>
        <end position="545"/>
    </location>
</feature>
<keyword evidence="1 5" id="KW-0820">tRNA-binding</keyword>
<reference evidence="7 8" key="1">
    <citation type="submission" date="2017-09" db="EMBL/GenBank/DDBJ databases">
        <title>Bacterial strain isolated from the female urinary microbiota.</title>
        <authorList>
            <person name="Thomas-White K."/>
            <person name="Kumar N."/>
            <person name="Forster S."/>
            <person name="Putonti C."/>
            <person name="Lawley T."/>
            <person name="Wolfe A.J."/>
        </authorList>
    </citation>
    <scope>NUCLEOTIDE SEQUENCE [LARGE SCALE GENOMIC DNA]</scope>
    <source>
        <strain evidence="7 8">UMB0683</strain>
    </source>
</reference>
<accession>A0A2J6NPL8</accession>
<dbReference type="GO" id="GO:0019843">
    <property type="term" value="F:rRNA binding"/>
    <property type="evidence" value="ECO:0007669"/>
    <property type="project" value="UniProtKB-UniRule"/>
</dbReference>
<comment type="caution">
    <text evidence="7">The sequence shown here is derived from an EMBL/GenBank/DDBJ whole genome shotgun (WGS) entry which is preliminary data.</text>
</comment>
<dbReference type="FunFam" id="2.30.310.10:FF:000004">
    <property type="entry name" value="Fibronectin-binding protein A"/>
    <property type="match status" value="1"/>
</dbReference>
<comment type="subunit">
    <text evidence="5">Associates with stalled 50S ribosomal subunits. Binds to RqcP.</text>
</comment>
<gene>
    <name evidence="5" type="primary">rqcH</name>
    <name evidence="7" type="ORF">CK797_00170</name>
</gene>
<dbReference type="GO" id="GO:0043023">
    <property type="term" value="F:ribosomal large subunit binding"/>
    <property type="evidence" value="ECO:0007669"/>
    <property type="project" value="UniProtKB-UniRule"/>
</dbReference>
<evidence type="ECO:0000256" key="1">
    <source>
        <dbReference type="ARBA" id="ARBA00022555"/>
    </source>
</evidence>
<organism evidence="7 8">
    <name type="scientific">Limosilactobacillus pontis</name>
    <dbReference type="NCBI Taxonomy" id="35787"/>
    <lineage>
        <taxon>Bacteria</taxon>
        <taxon>Bacillati</taxon>
        <taxon>Bacillota</taxon>
        <taxon>Bacilli</taxon>
        <taxon>Lactobacillales</taxon>
        <taxon>Lactobacillaceae</taxon>
        <taxon>Limosilactobacillus</taxon>
    </lineage>
</organism>
<dbReference type="Gene3D" id="3.40.970.40">
    <property type="entry name" value="fibrinogen binding protein from staphylococcus aureus domain like"/>
    <property type="match status" value="1"/>
</dbReference>
<evidence type="ECO:0000259" key="6">
    <source>
        <dbReference type="Pfam" id="PF05670"/>
    </source>
</evidence>
<evidence type="ECO:0000256" key="5">
    <source>
        <dbReference type="HAMAP-Rule" id="MF_00844"/>
    </source>
</evidence>
<comment type="function">
    <text evidence="5">Key component of the ribosome quality control system (RQC), a ribosome-associated complex that mediates the extraction of incompletely synthesized nascent chains from stalled ribosomes and their subsequent degradation. RqcH recruits Ala-charged tRNA, and with RqcP directs the elongation of stalled nascent chains on 50S ribosomal subunits, leading to non-templated C-terminal alanine extensions (Ala tail). The Ala tail promotes nascent chain degradation. May add between 1 and at least 8 Ala residues. Binds to stalled 50S ribosomal subunits.</text>
</comment>
<dbReference type="GO" id="GO:0000049">
    <property type="term" value="F:tRNA binding"/>
    <property type="evidence" value="ECO:0007669"/>
    <property type="project" value="UniProtKB-UniRule"/>
</dbReference>
<evidence type="ECO:0000256" key="4">
    <source>
        <dbReference type="ARBA" id="ARBA00022917"/>
    </source>
</evidence>
<protein>
    <recommendedName>
        <fullName evidence="5">Rqc2 homolog RqcH</fullName>
        <shortName evidence="5">RqcH</shortName>
    </recommendedName>
</protein>
<comment type="similarity">
    <text evidence="5">Belongs to the NEMF family.</text>
</comment>
<evidence type="ECO:0000256" key="2">
    <source>
        <dbReference type="ARBA" id="ARBA00022730"/>
    </source>
</evidence>
<dbReference type="RefSeq" id="WP_104687813.1">
    <property type="nucleotide sequence ID" value="NZ_JBKTHY010000004.1"/>
</dbReference>
<dbReference type="OrthoDB" id="9766163at2"/>
<dbReference type="Pfam" id="PF05833">
    <property type="entry name" value="NFACT_N"/>
    <property type="match status" value="1"/>
</dbReference>